<dbReference type="OrthoDB" id="551053at2759"/>
<feature type="coiled-coil region" evidence="1">
    <location>
        <begin position="486"/>
        <end position="527"/>
    </location>
</feature>
<name>A0A653BRC0_CALMS</name>
<keyword evidence="1" id="KW-0175">Coiled coil</keyword>
<proteinExistence type="predicted"/>
<accession>A0A653BRC0</accession>
<dbReference type="PANTHER" id="PTHR35970">
    <property type="entry name" value="SODIUM CHANNEL AND CLATHRIN LINKER 1"/>
    <property type="match status" value="1"/>
</dbReference>
<dbReference type="AlphaFoldDB" id="A0A653BRC0"/>
<sequence>MAMAIDSGHHAVTEGLDELTADVVQELLSIKEDQIGLKQTMSNILEENKNLSSELNELLSSRETSILRKQDDMVDNLRQQISSLLLEKEQVTTLWQESVASLGEFRGVQSCTEFVPKIDSEQMKNYEQKIEELETRLQIVQKQLEDEQQRTRTEAHDKKRAANIETESEAMQIIKNLEEEILTLQNRLLQMEKSKVQVEKSLKSKDQYIQKILMKNKESEDKVREAVQIVEAALLEKDAALFREKETREQIQKINQDIDDIVRDTENKIRIEVATVTVACDKKCQELGDTLRTAQEELKMKSLEIEKYQTKCELFESELDKFRKGNYDFSDSNASKLLILEKNLESTFQKLLLSEKHNIQLSSEKETVKRDMEQLAEHYERTLKAKEIEILTLDSKIKMLETRLDEAQLGRSGLEKKLQQVAEERVKFEEELKTERDERNRQEKSSSERIKELTRDYDGKINELELKLKSRDEIHNKWVTETKCIIDNLEKLVISLKREVHVLRKENKRLENELKNYKEKYGKCKEYLQIISRDVNNVTCISMDRKNEILNENLVNR</sequence>
<evidence type="ECO:0000256" key="1">
    <source>
        <dbReference type="SAM" id="Coils"/>
    </source>
</evidence>
<dbReference type="InterPro" id="IPR038911">
    <property type="entry name" value="SCLT1"/>
</dbReference>
<dbReference type="GO" id="GO:0060271">
    <property type="term" value="P:cilium assembly"/>
    <property type="evidence" value="ECO:0007669"/>
    <property type="project" value="TreeGrafter"/>
</dbReference>
<feature type="coiled-coil region" evidence="1">
    <location>
        <begin position="41"/>
        <end position="94"/>
    </location>
</feature>
<organism evidence="2 3">
    <name type="scientific">Callosobruchus maculatus</name>
    <name type="common">Southern cowpea weevil</name>
    <name type="synonym">Pulse bruchid</name>
    <dbReference type="NCBI Taxonomy" id="64391"/>
    <lineage>
        <taxon>Eukaryota</taxon>
        <taxon>Metazoa</taxon>
        <taxon>Ecdysozoa</taxon>
        <taxon>Arthropoda</taxon>
        <taxon>Hexapoda</taxon>
        <taxon>Insecta</taxon>
        <taxon>Pterygota</taxon>
        <taxon>Neoptera</taxon>
        <taxon>Endopterygota</taxon>
        <taxon>Coleoptera</taxon>
        <taxon>Polyphaga</taxon>
        <taxon>Cucujiformia</taxon>
        <taxon>Chrysomeloidea</taxon>
        <taxon>Chrysomelidae</taxon>
        <taxon>Bruchinae</taxon>
        <taxon>Bruchini</taxon>
        <taxon>Callosobruchus</taxon>
    </lineage>
</organism>
<reference evidence="2 3" key="1">
    <citation type="submission" date="2019-01" db="EMBL/GenBank/DDBJ databases">
        <authorList>
            <person name="Sayadi A."/>
        </authorList>
    </citation>
    <scope>NUCLEOTIDE SEQUENCE [LARGE SCALE GENOMIC DNA]</scope>
</reference>
<evidence type="ECO:0000313" key="3">
    <source>
        <dbReference type="Proteomes" id="UP000410492"/>
    </source>
</evidence>
<feature type="coiled-coil region" evidence="1">
    <location>
        <begin position="358"/>
        <end position="445"/>
    </location>
</feature>
<keyword evidence="3" id="KW-1185">Reference proteome</keyword>
<dbReference type="EMBL" id="CAACVG010004068">
    <property type="protein sequence ID" value="VEN38103.1"/>
    <property type="molecule type" value="Genomic_DNA"/>
</dbReference>
<dbReference type="Proteomes" id="UP000410492">
    <property type="component" value="Unassembled WGS sequence"/>
</dbReference>
<dbReference type="GO" id="GO:0005814">
    <property type="term" value="C:centriole"/>
    <property type="evidence" value="ECO:0007669"/>
    <property type="project" value="TreeGrafter"/>
</dbReference>
<evidence type="ECO:0000313" key="2">
    <source>
        <dbReference type="EMBL" id="VEN38103.1"/>
    </source>
</evidence>
<protein>
    <submittedName>
        <fullName evidence="2">Uncharacterized protein</fullName>
    </submittedName>
</protein>
<feature type="coiled-coil region" evidence="1">
    <location>
        <begin position="123"/>
        <end position="194"/>
    </location>
</feature>
<dbReference type="GO" id="GO:0045162">
    <property type="term" value="P:clustering of voltage-gated sodium channels"/>
    <property type="evidence" value="ECO:0007669"/>
    <property type="project" value="InterPro"/>
</dbReference>
<dbReference type="PANTHER" id="PTHR35970:SF1">
    <property type="entry name" value="SODIUM CHANNEL AND CLATHRIN LINKER 1"/>
    <property type="match status" value="1"/>
</dbReference>
<gene>
    <name evidence="2" type="ORF">CALMAC_LOCUS3116</name>
</gene>